<feature type="signal peptide" evidence="2">
    <location>
        <begin position="1"/>
        <end position="20"/>
    </location>
</feature>
<protein>
    <recommendedName>
        <fullName evidence="3">Secretion system C-terminal sorting domain-containing protein</fullName>
    </recommendedName>
</protein>
<keyword evidence="1 2" id="KW-0732">Signal</keyword>
<evidence type="ECO:0000313" key="4">
    <source>
        <dbReference type="EMBL" id="PQJ79107.1"/>
    </source>
</evidence>
<evidence type="ECO:0000256" key="2">
    <source>
        <dbReference type="SAM" id="SignalP"/>
    </source>
</evidence>
<name>A0A2S7WNB3_9FLAO</name>
<proteinExistence type="predicted"/>
<evidence type="ECO:0000259" key="3">
    <source>
        <dbReference type="Pfam" id="PF18962"/>
    </source>
</evidence>
<feature type="domain" description="Secretion system C-terminal sorting" evidence="3">
    <location>
        <begin position="150"/>
        <end position="216"/>
    </location>
</feature>
<dbReference type="InterPro" id="IPR026444">
    <property type="entry name" value="Secre_tail"/>
</dbReference>
<keyword evidence="5" id="KW-1185">Reference proteome</keyword>
<organism evidence="4 5">
    <name type="scientific">Polaribacter porphyrae</name>
    <dbReference type="NCBI Taxonomy" id="1137780"/>
    <lineage>
        <taxon>Bacteria</taxon>
        <taxon>Pseudomonadati</taxon>
        <taxon>Bacteroidota</taxon>
        <taxon>Flavobacteriia</taxon>
        <taxon>Flavobacteriales</taxon>
        <taxon>Flavobacteriaceae</taxon>
    </lineage>
</organism>
<reference evidence="4 5" key="1">
    <citation type="submission" date="2016-12" db="EMBL/GenBank/DDBJ databases">
        <title>Trade-off between light-utilization and light-protection in marine flavobacteria.</title>
        <authorList>
            <person name="Kumagai Y."/>
            <person name="Yoshizawa S."/>
            <person name="Kogure K."/>
            <person name="Iwasaki W."/>
        </authorList>
    </citation>
    <scope>NUCLEOTIDE SEQUENCE [LARGE SCALE GENOMIC DNA]</scope>
    <source>
        <strain evidence="4 5">NBRC 108759</strain>
    </source>
</reference>
<dbReference type="NCBIfam" id="TIGR04183">
    <property type="entry name" value="Por_Secre_tail"/>
    <property type="match status" value="1"/>
</dbReference>
<sequence>MKTKLLFIAFCISTFINAQSIEFTSAELTTAEVGSTIKVDYKYTIAADGYIYCAINLLDDWTWTAEVVGVELANAVAGTDVTGSFDLTIPDGTSPSTDLTGNLNYKINIELKQTPDQSTWLAGQYPATQINMTASTASINDTFLNDLKFYPNPAKDFIQLKGIDNVDILKFKITNVLGKEILTSTLNDNKIDVSSLNSGIYILTVQLDNSSKNIKFIKE</sequence>
<evidence type="ECO:0000256" key="1">
    <source>
        <dbReference type="ARBA" id="ARBA00022729"/>
    </source>
</evidence>
<dbReference type="OrthoDB" id="849076at2"/>
<accession>A0A2S7WNB3</accession>
<dbReference type="RefSeq" id="WP_105015710.1">
    <property type="nucleotide sequence ID" value="NZ_MSCN01000001.1"/>
</dbReference>
<evidence type="ECO:0000313" key="5">
    <source>
        <dbReference type="Proteomes" id="UP000238882"/>
    </source>
</evidence>
<dbReference type="Pfam" id="PF18962">
    <property type="entry name" value="Por_Secre_tail"/>
    <property type="match status" value="1"/>
</dbReference>
<dbReference type="EMBL" id="MSCN01000001">
    <property type="protein sequence ID" value="PQJ79107.1"/>
    <property type="molecule type" value="Genomic_DNA"/>
</dbReference>
<dbReference type="AlphaFoldDB" id="A0A2S7WNB3"/>
<feature type="chain" id="PRO_5015479392" description="Secretion system C-terminal sorting domain-containing protein" evidence="2">
    <location>
        <begin position="21"/>
        <end position="219"/>
    </location>
</feature>
<dbReference type="Proteomes" id="UP000238882">
    <property type="component" value="Unassembled WGS sequence"/>
</dbReference>
<gene>
    <name evidence="4" type="ORF">BTO18_07965</name>
</gene>
<comment type="caution">
    <text evidence="4">The sequence shown here is derived from an EMBL/GenBank/DDBJ whole genome shotgun (WGS) entry which is preliminary data.</text>
</comment>